<dbReference type="RefSeq" id="WP_184334552.1">
    <property type="nucleotide sequence ID" value="NZ_JACHHZ010000005.1"/>
</dbReference>
<comment type="caution">
    <text evidence="2">The sequence shown here is derived from an EMBL/GenBank/DDBJ whole genome shotgun (WGS) entry which is preliminary data.</text>
</comment>
<keyword evidence="3" id="KW-1185">Reference proteome</keyword>
<sequence>MRALLATLLCWNLALADPLAWQPLETEQLDELRGGFDTGELHASFGIERATYVNGELVARISVEIPDIAAMTPEQASALDQAMNSIVLIQNGPNNSFDTSDVAAGTTVIQNTLNDQHIVTLTTMSADANTLAHFQGLNVNESLQQALNRGVGGR</sequence>
<name>A0A841HT05_9GAMM</name>
<evidence type="ECO:0000313" key="3">
    <source>
        <dbReference type="Proteomes" id="UP000588068"/>
    </source>
</evidence>
<dbReference type="EMBL" id="JACHHZ010000005">
    <property type="protein sequence ID" value="MBB6095148.1"/>
    <property type="molecule type" value="Genomic_DNA"/>
</dbReference>
<protein>
    <recommendedName>
        <fullName evidence="4">Preprotein translocase subunit SecD</fullName>
    </recommendedName>
</protein>
<evidence type="ECO:0000313" key="2">
    <source>
        <dbReference type="EMBL" id="MBB6095148.1"/>
    </source>
</evidence>
<dbReference type="AlphaFoldDB" id="A0A841HT05"/>
<evidence type="ECO:0008006" key="4">
    <source>
        <dbReference type="Google" id="ProtNLM"/>
    </source>
</evidence>
<feature type="signal peptide" evidence="1">
    <location>
        <begin position="1"/>
        <end position="16"/>
    </location>
</feature>
<dbReference type="Proteomes" id="UP000588068">
    <property type="component" value="Unassembled WGS sequence"/>
</dbReference>
<feature type="chain" id="PRO_5032734351" description="Preprotein translocase subunit SecD" evidence="1">
    <location>
        <begin position="17"/>
        <end position="154"/>
    </location>
</feature>
<gene>
    <name evidence="2" type="ORF">HNQ60_004038</name>
</gene>
<keyword evidence="1" id="KW-0732">Signal</keyword>
<accession>A0A841HT05</accession>
<reference evidence="2 3" key="1">
    <citation type="submission" date="2020-08" db="EMBL/GenBank/DDBJ databases">
        <title>Genomic Encyclopedia of Type Strains, Phase IV (KMG-IV): sequencing the most valuable type-strain genomes for metagenomic binning, comparative biology and taxonomic classification.</title>
        <authorList>
            <person name="Goeker M."/>
        </authorList>
    </citation>
    <scope>NUCLEOTIDE SEQUENCE [LARGE SCALE GENOMIC DNA]</scope>
    <source>
        <strain evidence="2 3">DSM 26723</strain>
    </source>
</reference>
<evidence type="ECO:0000256" key="1">
    <source>
        <dbReference type="SAM" id="SignalP"/>
    </source>
</evidence>
<organism evidence="2 3">
    <name type="scientific">Povalibacter uvarum</name>
    <dbReference type="NCBI Taxonomy" id="732238"/>
    <lineage>
        <taxon>Bacteria</taxon>
        <taxon>Pseudomonadati</taxon>
        <taxon>Pseudomonadota</taxon>
        <taxon>Gammaproteobacteria</taxon>
        <taxon>Steroidobacterales</taxon>
        <taxon>Steroidobacteraceae</taxon>
        <taxon>Povalibacter</taxon>
    </lineage>
</organism>
<proteinExistence type="predicted"/>